<dbReference type="RefSeq" id="WP_036914329.1">
    <property type="nucleotide sequence ID" value="NZ_FNUV01000002.1"/>
</dbReference>
<accession>A0A1H5TAJ3</accession>
<dbReference type="PANTHER" id="PTHR36435:SF1">
    <property type="entry name" value="CAAX AMINO TERMINAL PROTEASE FAMILY PROTEIN"/>
    <property type="match status" value="1"/>
</dbReference>
<dbReference type="PANTHER" id="PTHR36435">
    <property type="entry name" value="SLR1288 PROTEIN"/>
    <property type="match status" value="1"/>
</dbReference>
<reference evidence="3 4" key="1">
    <citation type="submission" date="2016-10" db="EMBL/GenBank/DDBJ databases">
        <authorList>
            <person name="de Groot N.N."/>
        </authorList>
    </citation>
    <scope>NUCLEOTIDE SEQUENCE [LARGE SCALE GENOMIC DNA]</scope>
    <source>
        <strain evidence="3 4">AR32</strain>
    </source>
</reference>
<feature type="domain" description="CAAX prenyl protease 2/Lysostaphin resistance protein A-like" evidence="2">
    <location>
        <begin position="117"/>
        <end position="203"/>
    </location>
</feature>
<evidence type="ECO:0000256" key="1">
    <source>
        <dbReference type="SAM" id="Phobius"/>
    </source>
</evidence>
<proteinExistence type="predicted"/>
<keyword evidence="1" id="KW-0472">Membrane</keyword>
<organism evidence="3 4">
    <name type="scientific">Xylanibacter ruminicola</name>
    <name type="common">Prevotella ruminicola</name>
    <dbReference type="NCBI Taxonomy" id="839"/>
    <lineage>
        <taxon>Bacteria</taxon>
        <taxon>Pseudomonadati</taxon>
        <taxon>Bacteroidota</taxon>
        <taxon>Bacteroidia</taxon>
        <taxon>Bacteroidales</taxon>
        <taxon>Prevotellaceae</taxon>
        <taxon>Xylanibacter</taxon>
    </lineage>
</organism>
<sequence length="252" mass="29014">MKNALIYIVIFAAIQLIVRFLAQGIWMIVMGKEAPMNATSMIIMMAVFSILTMVIFLWAKWSVISRHWVRTRPWFVLFWCVLAALGALVPSVWLQELMPELPNHVEGEFDMIMKDRWGYLVVGLLAPLAEEMVFRGAILRSLLRWKTNPWVGIIISAILFAVIHMNPAQMPHAFLIGLLLGWMYYRTDSIVPGVVYHWINNTVAYVLYNLYPKPDLTLTDLFGNEQRVLMALGFSLLIFLPALFQLNQRLSK</sequence>
<feature type="transmembrane region" description="Helical" evidence="1">
    <location>
        <begin position="41"/>
        <end position="61"/>
    </location>
</feature>
<feature type="transmembrane region" description="Helical" evidence="1">
    <location>
        <begin position="189"/>
        <end position="208"/>
    </location>
</feature>
<feature type="transmembrane region" description="Helical" evidence="1">
    <location>
        <begin position="6"/>
        <end position="29"/>
    </location>
</feature>
<dbReference type="Pfam" id="PF02517">
    <property type="entry name" value="Rce1-like"/>
    <property type="match status" value="1"/>
</dbReference>
<protein>
    <recommendedName>
        <fullName evidence="2">CAAX prenyl protease 2/Lysostaphin resistance protein A-like domain-containing protein</fullName>
    </recommendedName>
</protein>
<dbReference type="EMBL" id="FNUV01000002">
    <property type="protein sequence ID" value="SEF59809.1"/>
    <property type="molecule type" value="Genomic_DNA"/>
</dbReference>
<dbReference type="InterPro" id="IPR052710">
    <property type="entry name" value="CAAX_protease"/>
</dbReference>
<gene>
    <name evidence="3" type="ORF">SAMN05216354_0958</name>
</gene>
<dbReference type="InterPro" id="IPR003675">
    <property type="entry name" value="Rce1/LyrA-like_dom"/>
</dbReference>
<feature type="transmembrane region" description="Helical" evidence="1">
    <location>
        <begin position="150"/>
        <end position="168"/>
    </location>
</feature>
<evidence type="ECO:0000259" key="2">
    <source>
        <dbReference type="Pfam" id="PF02517"/>
    </source>
</evidence>
<dbReference type="Proteomes" id="UP000236735">
    <property type="component" value="Unassembled WGS sequence"/>
</dbReference>
<dbReference type="GO" id="GO:0004175">
    <property type="term" value="F:endopeptidase activity"/>
    <property type="evidence" value="ECO:0007669"/>
    <property type="project" value="UniProtKB-ARBA"/>
</dbReference>
<feature type="transmembrane region" description="Helical" evidence="1">
    <location>
        <begin position="228"/>
        <end position="246"/>
    </location>
</feature>
<keyword evidence="1" id="KW-1133">Transmembrane helix</keyword>
<evidence type="ECO:0000313" key="4">
    <source>
        <dbReference type="Proteomes" id="UP000236735"/>
    </source>
</evidence>
<keyword evidence="1" id="KW-0812">Transmembrane</keyword>
<name>A0A1H5TAJ3_XYLRU</name>
<feature type="transmembrane region" description="Helical" evidence="1">
    <location>
        <begin position="73"/>
        <end position="94"/>
    </location>
</feature>
<evidence type="ECO:0000313" key="3">
    <source>
        <dbReference type="EMBL" id="SEF59809.1"/>
    </source>
</evidence>
<dbReference type="GO" id="GO:0080120">
    <property type="term" value="P:CAAX-box protein maturation"/>
    <property type="evidence" value="ECO:0007669"/>
    <property type="project" value="UniProtKB-ARBA"/>
</dbReference>
<feature type="transmembrane region" description="Helical" evidence="1">
    <location>
        <begin position="117"/>
        <end position="138"/>
    </location>
</feature>
<dbReference type="AlphaFoldDB" id="A0A1H5TAJ3"/>